<accession>I3C1C0</accession>
<evidence type="ECO:0000259" key="1">
    <source>
        <dbReference type="Pfam" id="PF03372"/>
    </source>
</evidence>
<organism evidence="2 3">
    <name type="scientific">Galbibacter orientalis DSM 19592</name>
    <dbReference type="NCBI Taxonomy" id="926559"/>
    <lineage>
        <taxon>Bacteria</taxon>
        <taxon>Pseudomonadati</taxon>
        <taxon>Bacteroidota</taxon>
        <taxon>Flavobacteriia</taxon>
        <taxon>Flavobacteriales</taxon>
        <taxon>Flavobacteriaceae</taxon>
        <taxon>Galbibacter</taxon>
    </lineage>
</organism>
<dbReference type="AlphaFoldDB" id="I3C1C0"/>
<proteinExistence type="predicted"/>
<sequence>MGIILISMKHIFKIISVLFIAVFSLKNYAQATPVKVMTTNIRYASPNDGINIWDNRKDWLCEHINFEEVDILGGQEVIYTQLQDMITRLPDYSYVGIGRNGGKEGEFCPVFYKKDKYELLDSNTFWLSETPEKENSKGWDAALPRIVTWVKLKDKNTSKVFYFFNTHFDHKGEVARLKSADLLIKKTQEIAGAAPFFVTGDFNFPPSVEAYTVISKENNENYILKDTHNNAQKNYGPKYTFNGFNLEPDENRERIDYIFYHGNIAINKHHVIDGQRGAKYISDHFPIIVNAIVK</sequence>
<keyword evidence="3" id="KW-1185">Reference proteome</keyword>
<dbReference type="HOGENOM" id="CLU_030508_1_0_10"/>
<reference evidence="2 3" key="1">
    <citation type="submission" date="2012-02" db="EMBL/GenBank/DDBJ databases">
        <title>Improved High-Quality Draft genome of Joostella marina DSM 19592.</title>
        <authorList>
            <consortium name="US DOE Joint Genome Institute (JGI-PGF)"/>
            <person name="Lucas S."/>
            <person name="Copeland A."/>
            <person name="Lapidus A."/>
            <person name="Bruce D."/>
            <person name="Goodwin L."/>
            <person name="Pitluck S."/>
            <person name="Peters L."/>
            <person name="Chertkov O."/>
            <person name="Ovchinnikova G."/>
            <person name="Kyrpides N."/>
            <person name="Mavromatis K."/>
            <person name="Detter J.C."/>
            <person name="Han C."/>
            <person name="Land M."/>
            <person name="Hauser L."/>
            <person name="Markowitz V."/>
            <person name="Cheng J.-F."/>
            <person name="Hugenholtz P."/>
            <person name="Woyke T."/>
            <person name="Wu D."/>
            <person name="Tindall B."/>
            <person name="Brambilla E."/>
            <person name="Klenk H.-P."/>
            <person name="Eisen J.A."/>
        </authorList>
    </citation>
    <scope>NUCLEOTIDE SEQUENCE [LARGE SCALE GENOMIC DNA]</scope>
    <source>
        <strain evidence="2 3">DSM 19592</strain>
    </source>
</reference>
<dbReference type="Pfam" id="PF03372">
    <property type="entry name" value="Exo_endo_phos"/>
    <property type="match status" value="1"/>
</dbReference>
<dbReference type="InterPro" id="IPR005135">
    <property type="entry name" value="Endo/exonuclease/phosphatase"/>
</dbReference>
<name>I3C1C0_9FLAO</name>
<keyword evidence="2" id="KW-0378">Hydrolase</keyword>
<dbReference type="GO" id="GO:0000175">
    <property type="term" value="F:3'-5'-RNA exonuclease activity"/>
    <property type="evidence" value="ECO:0007669"/>
    <property type="project" value="TreeGrafter"/>
</dbReference>
<dbReference type="InterPro" id="IPR036691">
    <property type="entry name" value="Endo/exonu/phosph_ase_sf"/>
</dbReference>
<dbReference type="Gene3D" id="3.60.10.10">
    <property type="entry name" value="Endonuclease/exonuclease/phosphatase"/>
    <property type="match status" value="1"/>
</dbReference>
<protein>
    <submittedName>
        <fullName evidence="2">Metal-dependent hydrolase</fullName>
    </submittedName>
</protein>
<dbReference type="EMBL" id="JH651380">
    <property type="protein sequence ID" value="EIJ37413.1"/>
    <property type="molecule type" value="Genomic_DNA"/>
</dbReference>
<feature type="domain" description="Endonuclease/exonuclease/phosphatase" evidence="1">
    <location>
        <begin position="53"/>
        <end position="284"/>
    </location>
</feature>
<dbReference type="PANTHER" id="PTHR12121:SF36">
    <property type="entry name" value="ENDONUCLEASE_EXONUCLEASE_PHOSPHATASE DOMAIN-CONTAINING PROTEIN"/>
    <property type="match status" value="1"/>
</dbReference>
<gene>
    <name evidence="2" type="ORF">JoomaDRAFT_0356</name>
</gene>
<dbReference type="STRING" id="926559.JoomaDRAFT_0356"/>
<dbReference type="CDD" id="cd09083">
    <property type="entry name" value="EEP-1"/>
    <property type="match status" value="1"/>
</dbReference>
<dbReference type="PANTHER" id="PTHR12121">
    <property type="entry name" value="CARBON CATABOLITE REPRESSOR PROTEIN 4"/>
    <property type="match status" value="1"/>
</dbReference>
<dbReference type="Proteomes" id="UP000004690">
    <property type="component" value="Unassembled WGS sequence"/>
</dbReference>
<evidence type="ECO:0000313" key="2">
    <source>
        <dbReference type="EMBL" id="EIJ37413.1"/>
    </source>
</evidence>
<evidence type="ECO:0000313" key="3">
    <source>
        <dbReference type="Proteomes" id="UP000004690"/>
    </source>
</evidence>
<dbReference type="InterPro" id="IPR050410">
    <property type="entry name" value="CCR4/nocturin_mRNA_transcr"/>
</dbReference>
<dbReference type="SUPFAM" id="SSF56219">
    <property type="entry name" value="DNase I-like"/>
    <property type="match status" value="1"/>
</dbReference>
<dbReference type="eggNOG" id="COG3568">
    <property type="taxonomic scope" value="Bacteria"/>
</dbReference>